<organism evidence="5 6">
    <name type="scientific">Hominiventricola aquisgranensis</name>
    <dbReference type="NCBI Taxonomy" id="3133164"/>
    <lineage>
        <taxon>Bacteria</taxon>
        <taxon>Bacillati</taxon>
        <taxon>Bacillota</taxon>
        <taxon>Clostridia</taxon>
        <taxon>Lachnospirales</taxon>
        <taxon>Lachnospiraceae</taxon>
        <taxon>Hominiventricola</taxon>
    </lineage>
</organism>
<evidence type="ECO:0000256" key="4">
    <source>
        <dbReference type="PROSITE-ProRule" id="PRU01024"/>
    </source>
</evidence>
<evidence type="ECO:0000256" key="2">
    <source>
        <dbReference type="ARBA" id="ARBA00022679"/>
    </source>
</evidence>
<comment type="caution">
    <text evidence="5">The sequence shown here is derived from an EMBL/GenBank/DDBJ whole genome shotgun (WGS) entry which is preliminary data.</text>
</comment>
<dbReference type="EC" id="2.1.1.190" evidence="5"/>
<comment type="similarity">
    <text evidence="4">Belongs to the class I-like SAM-binding methyltransferase superfamily. RNA M5U methyltransferase family.</text>
</comment>
<dbReference type="CDD" id="cd02440">
    <property type="entry name" value="AdoMet_MTases"/>
    <property type="match status" value="1"/>
</dbReference>
<dbReference type="PANTHER" id="PTHR11061:SF30">
    <property type="entry name" value="TRNA (URACIL(54)-C(5))-METHYLTRANSFERASE"/>
    <property type="match status" value="1"/>
</dbReference>
<dbReference type="SUPFAM" id="SSF53335">
    <property type="entry name" value="S-adenosyl-L-methionine-dependent methyltransferases"/>
    <property type="match status" value="1"/>
</dbReference>
<dbReference type="InterPro" id="IPR010280">
    <property type="entry name" value="U5_MeTrfase_fam"/>
</dbReference>
<dbReference type="Gene3D" id="2.40.50.1070">
    <property type="match status" value="1"/>
</dbReference>
<feature type="binding site" evidence="4">
    <location>
        <position position="220"/>
    </location>
    <ligand>
        <name>S-adenosyl-L-methionine</name>
        <dbReference type="ChEBI" id="CHEBI:59789"/>
    </ligand>
</feature>
<dbReference type="Proteomes" id="UP001470288">
    <property type="component" value="Unassembled WGS sequence"/>
</dbReference>
<keyword evidence="3 4" id="KW-0949">S-adenosyl-L-methionine</keyword>
<dbReference type="InterPro" id="IPR029063">
    <property type="entry name" value="SAM-dependent_MTases_sf"/>
</dbReference>
<feature type="active site" description="Nucleophile" evidence="4">
    <location>
        <position position="345"/>
    </location>
</feature>
<protein>
    <submittedName>
        <fullName evidence="5">23S rRNA (Uracil(1939)-C(5))-methyltransferase RlmD</fullName>
        <ecNumber evidence="5">2.1.1.190</ecNumber>
    </submittedName>
</protein>
<feature type="binding site" evidence="4">
    <location>
        <position position="318"/>
    </location>
    <ligand>
        <name>S-adenosyl-L-methionine</name>
        <dbReference type="ChEBI" id="CHEBI:59789"/>
    </ligand>
</feature>
<reference evidence="5 6" key="1">
    <citation type="submission" date="2024-03" db="EMBL/GenBank/DDBJ databases">
        <title>Human intestinal bacterial collection.</title>
        <authorList>
            <person name="Pauvert C."/>
            <person name="Hitch T.C.A."/>
            <person name="Clavel T."/>
        </authorList>
    </citation>
    <scope>NUCLEOTIDE SEQUENCE [LARGE SCALE GENOMIC DNA]</scope>
    <source>
        <strain evidence="5 6">CLA-AA-H78B</strain>
    </source>
</reference>
<keyword evidence="6" id="KW-1185">Reference proteome</keyword>
<evidence type="ECO:0000256" key="3">
    <source>
        <dbReference type="ARBA" id="ARBA00022691"/>
    </source>
</evidence>
<dbReference type="GO" id="GO:0008168">
    <property type="term" value="F:methyltransferase activity"/>
    <property type="evidence" value="ECO:0007669"/>
    <property type="project" value="UniProtKB-KW"/>
</dbReference>
<dbReference type="RefSeq" id="WP_147601666.1">
    <property type="nucleotide sequence ID" value="NZ_JBBMFC010000020.1"/>
</dbReference>
<dbReference type="GO" id="GO:0032259">
    <property type="term" value="P:methylation"/>
    <property type="evidence" value="ECO:0007669"/>
    <property type="project" value="UniProtKB-KW"/>
</dbReference>
<dbReference type="Gene3D" id="3.40.50.150">
    <property type="entry name" value="Vaccinia Virus protein VP39"/>
    <property type="match status" value="1"/>
</dbReference>
<dbReference type="PROSITE" id="PS51687">
    <property type="entry name" value="SAM_MT_RNA_M5U"/>
    <property type="match status" value="1"/>
</dbReference>
<keyword evidence="2 4" id="KW-0808">Transferase</keyword>
<name>A0ABV1I2M0_9FIRM</name>
<evidence type="ECO:0000313" key="6">
    <source>
        <dbReference type="Proteomes" id="UP001470288"/>
    </source>
</evidence>
<keyword evidence="1 4" id="KW-0489">Methyltransferase</keyword>
<evidence type="ECO:0000256" key="1">
    <source>
        <dbReference type="ARBA" id="ARBA00022603"/>
    </source>
</evidence>
<evidence type="ECO:0000313" key="5">
    <source>
        <dbReference type="EMBL" id="MEQ2579438.1"/>
    </source>
</evidence>
<dbReference type="NCBIfam" id="TIGR00479">
    <property type="entry name" value="rumA"/>
    <property type="match status" value="1"/>
</dbReference>
<dbReference type="Pfam" id="PF05958">
    <property type="entry name" value="tRNA_U5-meth_tr"/>
    <property type="match status" value="1"/>
</dbReference>
<sequence>MARQEKAGQAQVCPLAKKCGGCDYQGIAYEEQLKKKEQTVKKLMKGMGEILPIIGAEDPYCYRNKVHAVFSRRRNGEIVSGIYQEGTHKVVPVETCQIEDQKADAIIGTIRGLLKSFKIKVYDEDTDYGLLRHVLIRTGAKTGQIMVVLVTRSPIFPSKNNFVKALRAVHPEISTVVLNVNERKTSMVLGARNITLYGKGYIEDELCGCRFRISPTSFYQINPAQTEKLYKTAMMLARLNKRNVVVDAYCGIGTIGMVAAKTVKEVIGVELNGEAVRDAKVNAHLNNMNNIRFVEGDAGVFLEGMADREETVDVVFMDPPRSGSSEAFLQSLLVIRPKKIVYISCEPQTQARDLQALKKDYKIEAIQPVDMFPMTEKIETVVLLTRKE</sequence>
<dbReference type="PANTHER" id="PTHR11061">
    <property type="entry name" value="RNA M5U METHYLTRANSFERASE"/>
    <property type="match status" value="1"/>
</dbReference>
<proteinExistence type="inferred from homology"/>
<dbReference type="EMBL" id="JBBMFC010000020">
    <property type="protein sequence ID" value="MEQ2579438.1"/>
    <property type="molecule type" value="Genomic_DNA"/>
</dbReference>
<gene>
    <name evidence="5" type="primary">rlmD</name>
    <name evidence="5" type="ORF">WMO62_11450</name>
</gene>
<accession>A0ABV1I2M0</accession>
<feature type="binding site" evidence="4">
    <location>
        <position position="249"/>
    </location>
    <ligand>
        <name>S-adenosyl-L-methionine</name>
        <dbReference type="ChEBI" id="CHEBI:59789"/>
    </ligand>
</feature>
<feature type="binding site" evidence="4">
    <location>
        <position position="270"/>
    </location>
    <ligand>
        <name>S-adenosyl-L-methionine</name>
        <dbReference type="ChEBI" id="CHEBI:59789"/>
    </ligand>
</feature>